<gene>
    <name evidence="2" type="ORF">SCHCODRAFT_110907</name>
</gene>
<name>D8QAG6_SCHCM</name>
<reference evidence="2 3" key="1">
    <citation type="journal article" date="2010" name="Nat. Biotechnol.">
        <title>Genome sequence of the model mushroom Schizophyllum commune.</title>
        <authorList>
            <person name="Ohm R.A."/>
            <person name="de Jong J.F."/>
            <person name="Lugones L.G."/>
            <person name="Aerts A."/>
            <person name="Kothe E."/>
            <person name="Stajich J.E."/>
            <person name="de Vries R.P."/>
            <person name="Record E."/>
            <person name="Levasseur A."/>
            <person name="Baker S.E."/>
            <person name="Bartholomew K.A."/>
            <person name="Coutinho P.M."/>
            <person name="Erdmann S."/>
            <person name="Fowler T.J."/>
            <person name="Gathman A.C."/>
            <person name="Lombard V."/>
            <person name="Henrissat B."/>
            <person name="Knabe N."/>
            <person name="Kuees U."/>
            <person name="Lilly W.W."/>
            <person name="Lindquist E."/>
            <person name="Lucas S."/>
            <person name="Magnuson J.K."/>
            <person name="Piumi F."/>
            <person name="Raudaskoski M."/>
            <person name="Salamov A."/>
            <person name="Schmutz J."/>
            <person name="Schwarze F.W.M.R."/>
            <person name="vanKuyk P.A."/>
            <person name="Horton J.S."/>
            <person name="Grigoriev I.V."/>
            <person name="Woesten H.A.B."/>
        </authorList>
    </citation>
    <scope>NUCLEOTIDE SEQUENCE [LARGE SCALE GENOMIC DNA]</scope>
    <source>
        <strain evidence="3">H4-8 / FGSC 9210</strain>
    </source>
</reference>
<dbReference type="EMBL" id="GL377308">
    <property type="protein sequence ID" value="EFI95397.1"/>
    <property type="molecule type" value="Genomic_DNA"/>
</dbReference>
<dbReference type="VEuPathDB" id="FungiDB:SCHCODRAFT_01128250"/>
<dbReference type="AlphaFoldDB" id="D8QAG6"/>
<dbReference type="InParanoid" id="D8QAG6"/>
<feature type="compositionally biased region" description="Polar residues" evidence="1">
    <location>
        <begin position="58"/>
        <end position="68"/>
    </location>
</feature>
<feature type="non-terminal residue" evidence="2">
    <location>
        <position position="356"/>
    </location>
</feature>
<feature type="region of interest" description="Disordered" evidence="1">
    <location>
        <begin position="1"/>
        <end position="31"/>
    </location>
</feature>
<dbReference type="RefSeq" id="XP_003030300.1">
    <property type="nucleotide sequence ID" value="XM_003030254.1"/>
</dbReference>
<feature type="region of interest" description="Disordered" evidence="1">
    <location>
        <begin position="337"/>
        <end position="356"/>
    </location>
</feature>
<organism evidence="3">
    <name type="scientific">Schizophyllum commune (strain H4-8 / FGSC 9210)</name>
    <name type="common">Split gill fungus</name>
    <dbReference type="NCBI Taxonomy" id="578458"/>
    <lineage>
        <taxon>Eukaryota</taxon>
        <taxon>Fungi</taxon>
        <taxon>Dikarya</taxon>
        <taxon>Basidiomycota</taxon>
        <taxon>Agaricomycotina</taxon>
        <taxon>Agaricomycetes</taxon>
        <taxon>Agaricomycetidae</taxon>
        <taxon>Agaricales</taxon>
        <taxon>Schizophyllaceae</taxon>
        <taxon>Schizophyllum</taxon>
    </lineage>
</organism>
<feature type="compositionally biased region" description="Polar residues" evidence="1">
    <location>
        <begin position="101"/>
        <end position="119"/>
    </location>
</feature>
<feature type="compositionally biased region" description="Low complexity" evidence="1">
    <location>
        <begin position="11"/>
        <end position="20"/>
    </location>
</feature>
<dbReference type="HOGENOM" id="CLU_778802_0_0_1"/>
<sequence>MYASSPLFMATSKTSSSVGTSGHGDEGFGLPQRRKTFSVRKTRLLNGDRMNRAFTTDDVQSYPSSSKTFYPEPTMKRQKSDLRSVGHALRNLLPIRRAASEAQTQQTTKPCTRSASDSRWQTRKQHTRKISLASLASTFLPSKDVSLPLRYSPETYEPESPPADRESPRIRLRSGSFFGRMSSGNTSRRRNRLSMLSNSTNSSGKKSDQDDSDSWRRSSFVVHDEDDDDDPFRPPTPSYLRDPASAPASIRGSSGCHVGASPRALVLHVSDLAHFPLYPVYEVGHKHLPNLPKYTEVGSGLSPTTPPMQPMLLSTFDLASPFVPRRPHLRARYHLPKPTIRGRTLSSEESMRSPAR</sequence>
<proteinExistence type="predicted"/>
<accession>D8QAG6</accession>
<feature type="region of interest" description="Disordered" evidence="1">
    <location>
        <begin position="58"/>
        <end position="81"/>
    </location>
</feature>
<dbReference type="KEGG" id="scm:SCHCO_01128250"/>
<feature type="compositionally biased region" description="Low complexity" evidence="1">
    <location>
        <begin position="193"/>
        <end position="204"/>
    </location>
</feature>
<feature type="region of interest" description="Disordered" evidence="1">
    <location>
        <begin position="150"/>
        <end position="256"/>
    </location>
</feature>
<evidence type="ECO:0000313" key="2">
    <source>
        <dbReference type="EMBL" id="EFI95397.1"/>
    </source>
</evidence>
<evidence type="ECO:0000256" key="1">
    <source>
        <dbReference type="SAM" id="MobiDB-lite"/>
    </source>
</evidence>
<protein>
    <submittedName>
        <fullName evidence="2">Uncharacterized protein</fullName>
    </submittedName>
</protein>
<dbReference type="Proteomes" id="UP000007431">
    <property type="component" value="Unassembled WGS sequence"/>
</dbReference>
<keyword evidence="3" id="KW-1185">Reference proteome</keyword>
<feature type="region of interest" description="Disordered" evidence="1">
    <location>
        <begin position="99"/>
        <end position="125"/>
    </location>
</feature>
<feature type="compositionally biased region" description="Low complexity" evidence="1">
    <location>
        <begin position="173"/>
        <end position="186"/>
    </location>
</feature>
<dbReference type="GeneID" id="9588742"/>
<feature type="compositionally biased region" description="Basic and acidic residues" evidence="1">
    <location>
        <begin position="205"/>
        <end position="216"/>
    </location>
</feature>
<dbReference type="OrthoDB" id="10468768at2759"/>
<evidence type="ECO:0000313" key="3">
    <source>
        <dbReference type="Proteomes" id="UP000007431"/>
    </source>
</evidence>